<dbReference type="PANTHER" id="PTHR12526">
    <property type="entry name" value="GLYCOSYLTRANSFERASE"/>
    <property type="match status" value="1"/>
</dbReference>
<reference evidence="3 4" key="1">
    <citation type="journal article" date="2016" name="Nat. Commun.">
        <title>Thousands of microbial genomes shed light on interconnected biogeochemical processes in an aquifer system.</title>
        <authorList>
            <person name="Anantharaman K."/>
            <person name="Brown C.T."/>
            <person name="Hug L.A."/>
            <person name="Sharon I."/>
            <person name="Castelle C.J."/>
            <person name="Probst A.J."/>
            <person name="Thomas B.C."/>
            <person name="Singh A."/>
            <person name="Wilkins M.J."/>
            <person name="Karaoz U."/>
            <person name="Brodie E.L."/>
            <person name="Williams K.H."/>
            <person name="Hubbard S.S."/>
            <person name="Banfield J.F."/>
        </authorList>
    </citation>
    <scope>NUCLEOTIDE SEQUENCE [LARGE SCALE GENOMIC DNA]</scope>
</reference>
<dbReference type="Pfam" id="PF00534">
    <property type="entry name" value="Glycos_transf_1"/>
    <property type="match status" value="1"/>
</dbReference>
<organism evidence="3 4">
    <name type="scientific">candidate division WOR-1 bacterium RIFOXYB2_FULL_37_13</name>
    <dbReference type="NCBI Taxonomy" id="1802579"/>
    <lineage>
        <taxon>Bacteria</taxon>
        <taxon>Bacillati</taxon>
        <taxon>Saganbacteria</taxon>
    </lineage>
</organism>
<dbReference type="InterPro" id="IPR001296">
    <property type="entry name" value="Glyco_trans_1"/>
</dbReference>
<dbReference type="Pfam" id="PF13439">
    <property type="entry name" value="Glyco_transf_4"/>
    <property type="match status" value="1"/>
</dbReference>
<feature type="domain" description="Glycosyl transferase family 1" evidence="1">
    <location>
        <begin position="172"/>
        <end position="330"/>
    </location>
</feature>
<feature type="domain" description="Glycosyltransferase subfamily 4-like N-terminal" evidence="2">
    <location>
        <begin position="22"/>
        <end position="161"/>
    </location>
</feature>
<dbReference type="CDD" id="cd03801">
    <property type="entry name" value="GT4_PimA-like"/>
    <property type="match status" value="1"/>
</dbReference>
<accession>A0A1F4SMR1</accession>
<comment type="caution">
    <text evidence="3">The sequence shown here is derived from an EMBL/GenBank/DDBJ whole genome shotgun (WGS) entry which is preliminary data.</text>
</comment>
<dbReference type="SUPFAM" id="SSF53756">
    <property type="entry name" value="UDP-Glycosyltransferase/glycogen phosphorylase"/>
    <property type="match status" value="1"/>
</dbReference>
<sequence length="405" mass="46099">MKILFISNYLYLDGPPIALFRIVRELAKISGLEIAVLSYLDGSIKKWYENIGISPIIANCYEPIIENINSLVKTIKEEKPDLVVSNMLDTINGCFAANICNLPSVLYVHEDWPAINFSTLHLFAYKLSDLIVFPSKYQLDVYKPLLDGVKTKVITNGIPLSEFSAASIKQSKEEIKNKYKLPLDKKIVSTIGLVCNRKRQDLFIFAAHEILKLRDDIIFLIVGRYHEDDNYYKLLKKYVQTGGLENKIIFAGEKEAIGEIYHISDLIAHPTSNDVSPLAISEALAFKKPVIATSIDGIPELIENGQNGLLIEQNNSQQLKEGIIKIIDNYLFFQNNLERTHKEIQNITTASSDFFDVIKNLKFKKKEFDVKMLKDEIEFTVKKGFSLKFKEITPLIVRKPASKFK</sequence>
<name>A0A1F4SMR1_UNCSA</name>
<dbReference type="EMBL" id="MEUB01000036">
    <property type="protein sequence ID" value="OGC21752.1"/>
    <property type="molecule type" value="Genomic_DNA"/>
</dbReference>
<evidence type="ECO:0000313" key="4">
    <source>
        <dbReference type="Proteomes" id="UP000178417"/>
    </source>
</evidence>
<protein>
    <recommendedName>
        <fullName evidence="5">Glycosyl transferase family 1 domain-containing protein</fullName>
    </recommendedName>
</protein>
<dbReference type="STRING" id="1802579.A2310_00400"/>
<gene>
    <name evidence="3" type="ORF">A2310_00400</name>
</gene>
<evidence type="ECO:0000259" key="1">
    <source>
        <dbReference type="Pfam" id="PF00534"/>
    </source>
</evidence>
<dbReference type="InterPro" id="IPR028098">
    <property type="entry name" value="Glyco_trans_4-like_N"/>
</dbReference>
<dbReference type="AlphaFoldDB" id="A0A1F4SMR1"/>
<proteinExistence type="predicted"/>
<dbReference type="GO" id="GO:0016757">
    <property type="term" value="F:glycosyltransferase activity"/>
    <property type="evidence" value="ECO:0007669"/>
    <property type="project" value="InterPro"/>
</dbReference>
<evidence type="ECO:0000259" key="2">
    <source>
        <dbReference type="Pfam" id="PF13439"/>
    </source>
</evidence>
<evidence type="ECO:0000313" key="3">
    <source>
        <dbReference type="EMBL" id="OGC21752.1"/>
    </source>
</evidence>
<evidence type="ECO:0008006" key="5">
    <source>
        <dbReference type="Google" id="ProtNLM"/>
    </source>
</evidence>
<dbReference type="Gene3D" id="3.40.50.2000">
    <property type="entry name" value="Glycogen Phosphorylase B"/>
    <property type="match status" value="2"/>
</dbReference>
<dbReference type="Proteomes" id="UP000178417">
    <property type="component" value="Unassembled WGS sequence"/>
</dbReference>